<evidence type="ECO:0000313" key="2">
    <source>
        <dbReference type="EMBL" id="KAK5065214.1"/>
    </source>
</evidence>
<comment type="caution">
    <text evidence="2">The sequence shown here is derived from an EMBL/GenBank/DDBJ whole genome shotgun (WGS) entry which is preliminary data.</text>
</comment>
<sequence>MSGAARRRGVGRAGGGNEGSSESSSRRGTGRQFPGGFDGPASRGSASNTGSGAGHASTPSVGSGRGSPNVSSTGPLSPPNQSNQPAPFLVDPALENPRRPTDAVRNVDLPASSYAVDNLVSTISSLQQSSIPFSALPQS</sequence>
<dbReference type="EMBL" id="JAVRRD010000001">
    <property type="protein sequence ID" value="KAK5065214.1"/>
    <property type="molecule type" value="Genomic_DNA"/>
</dbReference>
<dbReference type="Proteomes" id="UP001358417">
    <property type="component" value="Unassembled WGS sequence"/>
</dbReference>
<dbReference type="AlphaFoldDB" id="A0AAV9NSE2"/>
<feature type="region of interest" description="Disordered" evidence="1">
    <location>
        <begin position="1"/>
        <end position="106"/>
    </location>
</feature>
<dbReference type="GeneID" id="89969273"/>
<feature type="compositionally biased region" description="Low complexity" evidence="1">
    <location>
        <begin position="19"/>
        <end position="31"/>
    </location>
</feature>
<protein>
    <submittedName>
        <fullName evidence="2">Uncharacterized protein</fullName>
    </submittedName>
</protein>
<evidence type="ECO:0000256" key="1">
    <source>
        <dbReference type="SAM" id="MobiDB-lite"/>
    </source>
</evidence>
<reference evidence="2 3" key="1">
    <citation type="submission" date="2023-08" db="EMBL/GenBank/DDBJ databases">
        <title>Black Yeasts Isolated from many extreme environments.</title>
        <authorList>
            <person name="Coleine C."/>
            <person name="Stajich J.E."/>
            <person name="Selbmann L."/>
        </authorList>
    </citation>
    <scope>NUCLEOTIDE SEQUENCE [LARGE SCALE GENOMIC DNA]</scope>
    <source>
        <strain evidence="2 3">CCFEE 5792</strain>
    </source>
</reference>
<proteinExistence type="predicted"/>
<feature type="compositionally biased region" description="Basic residues" evidence="1">
    <location>
        <begin position="1"/>
        <end position="10"/>
    </location>
</feature>
<name>A0AAV9NSE2_9EURO</name>
<accession>A0AAV9NSE2</accession>
<dbReference type="RefSeq" id="XP_064712538.1">
    <property type="nucleotide sequence ID" value="XM_064844678.1"/>
</dbReference>
<evidence type="ECO:0000313" key="3">
    <source>
        <dbReference type="Proteomes" id="UP001358417"/>
    </source>
</evidence>
<keyword evidence="3" id="KW-1185">Reference proteome</keyword>
<feature type="compositionally biased region" description="Polar residues" evidence="1">
    <location>
        <begin position="57"/>
        <end position="85"/>
    </location>
</feature>
<gene>
    <name evidence="2" type="ORF">LTR84_001051</name>
</gene>
<organism evidence="2 3">
    <name type="scientific">Exophiala bonariae</name>
    <dbReference type="NCBI Taxonomy" id="1690606"/>
    <lineage>
        <taxon>Eukaryota</taxon>
        <taxon>Fungi</taxon>
        <taxon>Dikarya</taxon>
        <taxon>Ascomycota</taxon>
        <taxon>Pezizomycotina</taxon>
        <taxon>Eurotiomycetes</taxon>
        <taxon>Chaetothyriomycetidae</taxon>
        <taxon>Chaetothyriales</taxon>
        <taxon>Herpotrichiellaceae</taxon>
        <taxon>Exophiala</taxon>
    </lineage>
</organism>